<dbReference type="EMBL" id="JADKFW010000005">
    <property type="protein sequence ID" value="MBK9717774.1"/>
    <property type="molecule type" value="Genomic_DNA"/>
</dbReference>
<protein>
    <submittedName>
        <fullName evidence="2">Uncharacterized protein</fullName>
    </submittedName>
</protein>
<reference evidence="2 3" key="1">
    <citation type="submission" date="2020-10" db="EMBL/GenBank/DDBJ databases">
        <title>Connecting structure to function with the recovery of over 1000 high-quality activated sludge metagenome-assembled genomes encoding full-length rRNA genes using long-read sequencing.</title>
        <authorList>
            <person name="Singleton C.M."/>
            <person name="Petriglieri F."/>
            <person name="Kristensen J.M."/>
            <person name="Kirkegaard R.H."/>
            <person name="Michaelsen T.Y."/>
            <person name="Andersen M.H."/>
            <person name="Karst S.M."/>
            <person name="Dueholm M.S."/>
            <person name="Nielsen P.H."/>
            <person name="Albertsen M."/>
        </authorList>
    </citation>
    <scope>NUCLEOTIDE SEQUENCE [LARGE SCALE GENOMIC DNA]</scope>
    <source>
        <strain evidence="2">Ribe_18-Q3-R11-54_BAT3C.373</strain>
    </source>
</reference>
<accession>A0A9D7XDB9</accession>
<comment type="caution">
    <text evidence="2">The sequence shown here is derived from an EMBL/GenBank/DDBJ whole genome shotgun (WGS) entry which is preliminary data.</text>
</comment>
<evidence type="ECO:0000256" key="1">
    <source>
        <dbReference type="SAM" id="Coils"/>
    </source>
</evidence>
<proteinExistence type="predicted"/>
<name>A0A9D7XDB9_9BACT</name>
<sequence>MKKFDLHFSIILLIVVIGLCDNFILNAQYQQNLEAKGDGILMHALEFSIPVSPAFDLLGVNPCLVPKPSLVRNFKVDWSFKSYGLSPNLALQTQPINELYFNTPKKLKEYHKKSRFVKFISTLDLSIGTVEGNNNLETKQVKLTDSEGNDSTIFLESNWKIRSFAYAMKINLYREQDPLNEKKLFSRILKEYDEHKVDLKNQLREQQSLIKQEKDFEKKLVLREEVRTLEVELNSLDNVYLERMRNVADLYRAEKWNSSYVDIAFGHLLDYDSRDSSLFKFKDLRIVNTKWALWLNASKGIGKNILTSGILRFSSSVNELVNEHIVSLDVGANLRYGNHRTNFFIEGFVPFYFQEQEFIDNFNISIGGDWRFSRNVIINYGMRTLFNSAYKLENIIPVVSISCMMR</sequence>
<evidence type="ECO:0000313" key="3">
    <source>
        <dbReference type="Proteomes" id="UP000808349"/>
    </source>
</evidence>
<organism evidence="2 3">
    <name type="scientific">Candidatus Defluviibacterium haderslevense</name>
    <dbReference type="NCBI Taxonomy" id="2981993"/>
    <lineage>
        <taxon>Bacteria</taxon>
        <taxon>Pseudomonadati</taxon>
        <taxon>Bacteroidota</taxon>
        <taxon>Saprospiria</taxon>
        <taxon>Saprospirales</taxon>
        <taxon>Saprospiraceae</taxon>
        <taxon>Candidatus Defluviibacterium</taxon>
    </lineage>
</organism>
<evidence type="ECO:0000313" key="2">
    <source>
        <dbReference type="EMBL" id="MBK9717774.1"/>
    </source>
</evidence>
<gene>
    <name evidence="2" type="ORF">IPO85_09715</name>
</gene>
<dbReference type="AlphaFoldDB" id="A0A9D7XDB9"/>
<feature type="coiled-coil region" evidence="1">
    <location>
        <begin position="189"/>
        <end position="239"/>
    </location>
</feature>
<dbReference type="Proteomes" id="UP000808349">
    <property type="component" value="Unassembled WGS sequence"/>
</dbReference>
<keyword evidence="1" id="KW-0175">Coiled coil</keyword>